<accession>A0ABU6IH01</accession>
<dbReference type="Proteomes" id="UP001349994">
    <property type="component" value="Unassembled WGS sequence"/>
</dbReference>
<proteinExistence type="predicted"/>
<evidence type="ECO:0000259" key="1">
    <source>
        <dbReference type="Pfam" id="PF04991"/>
    </source>
</evidence>
<dbReference type="PANTHER" id="PTHR43404:SF2">
    <property type="entry name" value="LIPOPOLYSACCHARIDE CHOLINEPHOSPHOTRANSFERASE LICD"/>
    <property type="match status" value="1"/>
</dbReference>
<name>A0ABU6IH01_9ACTN</name>
<reference evidence="2 3" key="1">
    <citation type="submission" date="2024-01" db="EMBL/GenBank/DDBJ databases">
        <title>novel species in genus Adlercreutzia.</title>
        <authorList>
            <person name="Liu X."/>
        </authorList>
    </citation>
    <scope>NUCLEOTIDE SEQUENCE [LARGE SCALE GENOMIC DNA]</scope>
    <source>
        <strain evidence="2 3">R7</strain>
    </source>
</reference>
<dbReference type="PANTHER" id="PTHR43404">
    <property type="entry name" value="LIPOPOLYSACCHARIDE CHOLINEPHOSPHOTRANSFERASE LICD"/>
    <property type="match status" value="1"/>
</dbReference>
<dbReference type="RefSeq" id="WP_338209619.1">
    <property type="nucleotide sequence ID" value="NZ_JAYMFF010000007.1"/>
</dbReference>
<gene>
    <name evidence="2" type="ORF">VIN30_04485</name>
</gene>
<dbReference type="InterPro" id="IPR052942">
    <property type="entry name" value="LPS_cholinephosphotransferase"/>
</dbReference>
<dbReference type="EMBL" id="JAYMFF010000007">
    <property type="protein sequence ID" value="MEC4175699.1"/>
    <property type="molecule type" value="Genomic_DNA"/>
</dbReference>
<comment type="caution">
    <text evidence="2">The sequence shown here is derived from an EMBL/GenBank/DDBJ whole genome shotgun (WGS) entry which is preliminary data.</text>
</comment>
<organism evidence="2 3">
    <name type="scientific">Adlercreutzia wanghongyangiae</name>
    <dbReference type="NCBI Taxonomy" id="3111451"/>
    <lineage>
        <taxon>Bacteria</taxon>
        <taxon>Bacillati</taxon>
        <taxon>Actinomycetota</taxon>
        <taxon>Coriobacteriia</taxon>
        <taxon>Eggerthellales</taxon>
        <taxon>Eggerthellaceae</taxon>
        <taxon>Adlercreutzia</taxon>
    </lineage>
</organism>
<keyword evidence="3" id="KW-1185">Reference proteome</keyword>
<protein>
    <submittedName>
        <fullName evidence="2">LicD family protein</fullName>
    </submittedName>
</protein>
<evidence type="ECO:0000313" key="3">
    <source>
        <dbReference type="Proteomes" id="UP001349994"/>
    </source>
</evidence>
<sequence length="280" mass="32443">MDQHDLAKVKAIELEILDEFLRLADKHDLVYFLTAGTCLGAVRHRGFIPWDDDIDIGMPRSEYERFERIAQDELDERYVYQTMDTEPQCGFVFGKIRAKNTVLSENYSYHLPMSQGVWVDIFPFDEMPDDPGQRKALYRKVAFLRNLYIVKCGYRMPEGRGALFPLAYYGAKAVSAFVPRKRLIGALKKAMTQYRDQSVGNFYNYGTAYASGKELIPREVLFECVEADFEGRSCKVPRDTDVFLTHLYGDYMTLPPEEKRVGGMHHIHEFSDNRVAQEER</sequence>
<feature type="domain" description="LicD/FKTN/FKRP nucleotidyltransferase" evidence="1">
    <location>
        <begin position="25"/>
        <end position="249"/>
    </location>
</feature>
<evidence type="ECO:0000313" key="2">
    <source>
        <dbReference type="EMBL" id="MEC4175699.1"/>
    </source>
</evidence>
<dbReference type="Pfam" id="PF04991">
    <property type="entry name" value="LicD"/>
    <property type="match status" value="1"/>
</dbReference>
<dbReference type="InterPro" id="IPR007074">
    <property type="entry name" value="LicD/FKTN/FKRP_NTP_transf"/>
</dbReference>